<dbReference type="AlphaFoldDB" id="A0AAE6FS33"/>
<dbReference type="RefSeq" id="WP_139882533.1">
    <property type="nucleotide sequence ID" value="NZ_CP040986.1"/>
</dbReference>
<sequence>MKIPEVSIPMLNGEFREQSPAPKDAYSYQCEKNKKFYVKSLEGGKEMWLILPNREFGLKQVETLKNTYNNESTTLEINDPETYIKEGDVLTYQKCRLQKLK</sequence>
<evidence type="ECO:0000313" key="2">
    <source>
        <dbReference type="Proteomes" id="UP000312102"/>
    </source>
</evidence>
<proteinExistence type="predicted"/>
<name>A0AAE6FS33_9PROT</name>
<dbReference type="EMBL" id="CP040986">
    <property type="protein sequence ID" value="QDD12978.1"/>
    <property type="molecule type" value="Genomic_DNA"/>
</dbReference>
<keyword evidence="2" id="KW-1185">Reference proteome</keyword>
<organism evidence="1 2">
    <name type="scientific">Candidatus Methylopumilus rimovensis</name>
    <dbReference type="NCBI Taxonomy" id="2588535"/>
    <lineage>
        <taxon>Bacteria</taxon>
        <taxon>Pseudomonadati</taxon>
        <taxon>Pseudomonadota</taxon>
        <taxon>Betaproteobacteria</taxon>
        <taxon>Nitrosomonadales</taxon>
        <taxon>Methylophilaceae</taxon>
        <taxon>Candidatus Methylopumilus</taxon>
    </lineage>
</organism>
<evidence type="ECO:0000313" key="1">
    <source>
        <dbReference type="EMBL" id="QDD12978.1"/>
    </source>
</evidence>
<accession>A0AAE6FS33</accession>
<protein>
    <submittedName>
        <fullName evidence="1">Uncharacterized protein</fullName>
    </submittedName>
</protein>
<dbReference type="KEGG" id="mrk:FIT61_00505"/>
<dbReference type="Proteomes" id="UP000312102">
    <property type="component" value="Chromosome"/>
</dbReference>
<reference evidence="1 2" key="1">
    <citation type="journal article" date="2019" name="ISME J.">
        <title>Evolution in action: habitat transition from sediment to the pelagial leads to genome streamlining in Methylophilaceae.</title>
        <authorList>
            <person name="Salcher M."/>
            <person name="Schaefle D."/>
            <person name="Kaspar M."/>
            <person name="Neuenschwander S.M."/>
            <person name="Ghai R."/>
        </authorList>
    </citation>
    <scope>NUCLEOTIDE SEQUENCE [LARGE SCALE GENOMIC DNA]</scope>
    <source>
        <strain evidence="1 2">MMS-RI-1</strain>
    </source>
</reference>
<gene>
    <name evidence="1" type="ORF">FIT61_00505</name>
</gene>